<dbReference type="PANTHER" id="PTHR21310">
    <property type="entry name" value="AMINOGLYCOSIDE PHOSPHOTRANSFERASE-RELATED-RELATED"/>
    <property type="match status" value="1"/>
</dbReference>
<dbReference type="Pfam" id="PF01636">
    <property type="entry name" value="APH"/>
    <property type="match status" value="1"/>
</dbReference>
<dbReference type="Proteomes" id="UP000308199">
    <property type="component" value="Unassembled WGS sequence"/>
</dbReference>
<name>A0A4S4L8B5_9AGAM</name>
<keyword evidence="3" id="KW-1185">Reference proteome</keyword>
<evidence type="ECO:0000259" key="1">
    <source>
        <dbReference type="Pfam" id="PF01636"/>
    </source>
</evidence>
<dbReference type="InterPro" id="IPR051678">
    <property type="entry name" value="AGP_Transferase"/>
</dbReference>
<accession>A0A4S4L8B5</accession>
<sequence>MCLIQAIVKLHKYWCGLGDKKRDEPSTSTSPTDSLTNEKIIELFKTCPAIYTTPFLQRRVVRIAPDTVVKCYSGITPAEVMTMRLVQSQTTIPVPAVRRVFKSDAEDDYVVMEYVEGETLYTCWEKLTIWTKVKIACKLWWYIQQLRAVRTKDVETPGPIDGGPCDGNFFTIYGAGPFQTYSEMSAWFAHMLSVSHRMKKAPLDTPPFDDTKPLVLTHQDLHMQNIILGSDGRLWLIDWGQAGFYPIWFEYASMNACPEPPPRDWRFITRFVAGRYRKQAQFMASIAWALSYGYQLFTYLK</sequence>
<dbReference type="SUPFAM" id="SSF56112">
    <property type="entry name" value="Protein kinase-like (PK-like)"/>
    <property type="match status" value="1"/>
</dbReference>
<dbReference type="PANTHER" id="PTHR21310:SF39">
    <property type="entry name" value="AMINOGLYCOSIDE PHOSPHOTRANSFERASE DOMAIN-CONTAINING PROTEIN"/>
    <property type="match status" value="1"/>
</dbReference>
<proteinExistence type="predicted"/>
<dbReference type="EMBL" id="SGPK01000129">
    <property type="protein sequence ID" value="THH07734.1"/>
    <property type="molecule type" value="Genomic_DNA"/>
</dbReference>
<dbReference type="AlphaFoldDB" id="A0A4S4L8B5"/>
<reference evidence="2 3" key="1">
    <citation type="submission" date="2019-02" db="EMBL/GenBank/DDBJ databases">
        <title>Genome sequencing of the rare red list fungi Phellinidium pouzarii.</title>
        <authorList>
            <person name="Buettner E."/>
            <person name="Kellner H."/>
        </authorList>
    </citation>
    <scope>NUCLEOTIDE SEQUENCE [LARGE SCALE GENOMIC DNA]</scope>
    <source>
        <strain evidence="2 3">DSM 108285</strain>
    </source>
</reference>
<feature type="domain" description="Aminoglycoside phosphotransferase" evidence="1">
    <location>
        <begin position="58"/>
        <end position="255"/>
    </location>
</feature>
<protein>
    <recommendedName>
        <fullName evidence="1">Aminoglycoside phosphotransferase domain-containing protein</fullName>
    </recommendedName>
</protein>
<dbReference type="Gene3D" id="3.90.1200.10">
    <property type="match status" value="1"/>
</dbReference>
<dbReference type="CDD" id="cd05120">
    <property type="entry name" value="APH_ChoK_like"/>
    <property type="match status" value="1"/>
</dbReference>
<dbReference type="OrthoDB" id="8300194at2759"/>
<evidence type="ECO:0000313" key="3">
    <source>
        <dbReference type="Proteomes" id="UP000308199"/>
    </source>
</evidence>
<comment type="caution">
    <text evidence="2">The sequence shown here is derived from an EMBL/GenBank/DDBJ whole genome shotgun (WGS) entry which is preliminary data.</text>
</comment>
<organism evidence="2 3">
    <name type="scientific">Phellinidium pouzarii</name>
    <dbReference type="NCBI Taxonomy" id="167371"/>
    <lineage>
        <taxon>Eukaryota</taxon>
        <taxon>Fungi</taxon>
        <taxon>Dikarya</taxon>
        <taxon>Basidiomycota</taxon>
        <taxon>Agaricomycotina</taxon>
        <taxon>Agaricomycetes</taxon>
        <taxon>Hymenochaetales</taxon>
        <taxon>Hymenochaetaceae</taxon>
        <taxon>Phellinidium</taxon>
    </lineage>
</organism>
<dbReference type="InterPro" id="IPR011009">
    <property type="entry name" value="Kinase-like_dom_sf"/>
</dbReference>
<evidence type="ECO:0000313" key="2">
    <source>
        <dbReference type="EMBL" id="THH07734.1"/>
    </source>
</evidence>
<gene>
    <name evidence="2" type="ORF">EW145_g3185</name>
</gene>
<dbReference type="InterPro" id="IPR002575">
    <property type="entry name" value="Aminoglycoside_PTrfase"/>
</dbReference>